<dbReference type="AlphaFoldDB" id="A0A9J5W4X4"/>
<reference evidence="1 2" key="1">
    <citation type="submission" date="2020-09" db="EMBL/GenBank/DDBJ databases">
        <title>De no assembly of potato wild relative species, Solanum commersonii.</title>
        <authorList>
            <person name="Cho K."/>
        </authorList>
    </citation>
    <scope>NUCLEOTIDE SEQUENCE [LARGE SCALE GENOMIC DNA]</scope>
    <source>
        <strain evidence="1">LZ3.2</strain>
        <tissue evidence="1">Leaf</tissue>
    </source>
</reference>
<organism evidence="1 2">
    <name type="scientific">Solanum commersonii</name>
    <name type="common">Commerson's wild potato</name>
    <name type="synonym">Commerson's nightshade</name>
    <dbReference type="NCBI Taxonomy" id="4109"/>
    <lineage>
        <taxon>Eukaryota</taxon>
        <taxon>Viridiplantae</taxon>
        <taxon>Streptophyta</taxon>
        <taxon>Embryophyta</taxon>
        <taxon>Tracheophyta</taxon>
        <taxon>Spermatophyta</taxon>
        <taxon>Magnoliopsida</taxon>
        <taxon>eudicotyledons</taxon>
        <taxon>Gunneridae</taxon>
        <taxon>Pentapetalae</taxon>
        <taxon>asterids</taxon>
        <taxon>lamiids</taxon>
        <taxon>Solanales</taxon>
        <taxon>Solanaceae</taxon>
        <taxon>Solanoideae</taxon>
        <taxon>Solaneae</taxon>
        <taxon>Solanum</taxon>
    </lineage>
</organism>
<gene>
    <name evidence="1" type="ORF">H5410_059908</name>
</gene>
<keyword evidence="2" id="KW-1185">Reference proteome</keyword>
<sequence length="118" mass="13836">MLFGKPSWYEEQIDEYQCMICGFDKPDAEYFDDVSNMAQQTACFNAITTCGNDLINISTTVNGNNPFGDYWISERHLFTTICDKWIAKIRRLINDLKRELMTQLKPTEDMTLDRKLYI</sequence>
<evidence type="ECO:0000313" key="2">
    <source>
        <dbReference type="Proteomes" id="UP000824120"/>
    </source>
</evidence>
<name>A0A9J5W4X4_SOLCO</name>
<dbReference type="Proteomes" id="UP000824120">
    <property type="component" value="Chromosome 12"/>
</dbReference>
<evidence type="ECO:0000313" key="1">
    <source>
        <dbReference type="EMBL" id="KAG5570142.1"/>
    </source>
</evidence>
<proteinExistence type="predicted"/>
<accession>A0A9J5W4X4</accession>
<comment type="caution">
    <text evidence="1">The sequence shown here is derived from an EMBL/GenBank/DDBJ whole genome shotgun (WGS) entry which is preliminary data.</text>
</comment>
<dbReference type="EMBL" id="JACXVP010000012">
    <property type="protein sequence ID" value="KAG5570142.1"/>
    <property type="molecule type" value="Genomic_DNA"/>
</dbReference>
<protein>
    <submittedName>
        <fullName evidence="1">Uncharacterized protein</fullName>
    </submittedName>
</protein>